<keyword evidence="3" id="KW-0812">Transmembrane</keyword>
<evidence type="ECO:0000256" key="1">
    <source>
        <dbReference type="ARBA" id="ARBA00006252"/>
    </source>
</evidence>
<dbReference type="InterPro" id="IPR029039">
    <property type="entry name" value="Flavoprotein-like_sf"/>
</dbReference>
<evidence type="ECO:0000259" key="4">
    <source>
        <dbReference type="Pfam" id="PF02525"/>
    </source>
</evidence>
<dbReference type="InterPro" id="IPR003680">
    <property type="entry name" value="Flavodoxin_fold"/>
</dbReference>
<name>A0A2T4JAV8_FUSBL</name>
<keyword evidence="6" id="KW-1185">Reference proteome</keyword>
<comment type="caution">
    <text evidence="5">The sequence shown here is derived from an EMBL/GenBank/DDBJ whole genome shotgun (WGS) entry which is preliminary data.</text>
</comment>
<dbReference type="AlphaFoldDB" id="A0A2T4JAV8"/>
<keyword evidence="3" id="KW-0472">Membrane</keyword>
<protein>
    <submittedName>
        <fullName evidence="5">NAD(P)H dehydrogenase</fullName>
    </submittedName>
</protein>
<evidence type="ECO:0000256" key="2">
    <source>
        <dbReference type="ARBA" id="ARBA00023002"/>
    </source>
</evidence>
<dbReference type="Gene3D" id="3.40.50.360">
    <property type="match status" value="1"/>
</dbReference>
<organism evidence="5 6">
    <name type="scientific">Fuscovulum blasticum DSM 2131</name>
    <dbReference type="NCBI Taxonomy" id="1188250"/>
    <lineage>
        <taxon>Bacteria</taxon>
        <taxon>Pseudomonadati</taxon>
        <taxon>Pseudomonadota</taxon>
        <taxon>Alphaproteobacteria</taxon>
        <taxon>Rhodobacterales</taxon>
        <taxon>Paracoccaceae</taxon>
        <taxon>Pseudogemmobacter</taxon>
    </lineage>
</organism>
<dbReference type="GO" id="GO:0003955">
    <property type="term" value="F:NAD(P)H dehydrogenase (quinone) activity"/>
    <property type="evidence" value="ECO:0007669"/>
    <property type="project" value="TreeGrafter"/>
</dbReference>
<gene>
    <name evidence="5" type="ORF">C5F44_07050</name>
</gene>
<sequence length="240" mass="26539">MPAAAAGNAGGRVQHPYLCGQGRHPEPGRAGRLARGGALSGRRCLLVLAHPQDASLCAHLAAEAEAAALSAGWQVRRCDLYARDFDPRLRRGERESYYSGFRGEASWELEDLAWAEVVILVFPTWWFGFPAILKGWFDRVWAPGLAYDHAPVFGPMIPRLTVLQAVLAITTMGAPGWVDWLVMRRPLRRVLRLGIVAPCAPKARLVWRALYRAEAVAPARLIRFKADMRRQIAALAARLG</sequence>
<dbReference type="SUPFAM" id="SSF52218">
    <property type="entry name" value="Flavoproteins"/>
    <property type="match status" value="1"/>
</dbReference>
<evidence type="ECO:0000256" key="3">
    <source>
        <dbReference type="SAM" id="Phobius"/>
    </source>
</evidence>
<feature type="transmembrane region" description="Helical" evidence="3">
    <location>
        <begin position="162"/>
        <end position="182"/>
    </location>
</feature>
<keyword evidence="2" id="KW-0560">Oxidoreductase</keyword>
<dbReference type="PANTHER" id="PTHR10204:SF34">
    <property type="entry name" value="NAD(P)H DEHYDROGENASE [QUINONE] 1 ISOFORM 1"/>
    <property type="match status" value="1"/>
</dbReference>
<accession>A0A2T4JAV8</accession>
<reference evidence="5 6" key="1">
    <citation type="submission" date="2018-03" db="EMBL/GenBank/DDBJ databases">
        <title>Rhodobacter blasticus.</title>
        <authorList>
            <person name="Meyer T.E."/>
            <person name="Miller S."/>
            <person name="Lodha T."/>
            <person name="Gandham S."/>
            <person name="Chintalapati S."/>
            <person name="Chintalapati V.R."/>
        </authorList>
    </citation>
    <scope>NUCLEOTIDE SEQUENCE [LARGE SCALE GENOMIC DNA]</scope>
    <source>
        <strain evidence="5 6">DSM 2131</strain>
    </source>
</reference>
<evidence type="ECO:0000313" key="5">
    <source>
        <dbReference type="EMBL" id="PTE15034.1"/>
    </source>
</evidence>
<comment type="similarity">
    <text evidence="1">Belongs to the NAD(P)H dehydrogenase (quinone) family.</text>
</comment>
<feature type="domain" description="Flavodoxin-like fold" evidence="4">
    <location>
        <begin position="43"/>
        <end position="175"/>
    </location>
</feature>
<dbReference type="InterPro" id="IPR051545">
    <property type="entry name" value="NAD(P)H_dehydrogenase_qn"/>
</dbReference>
<dbReference type="GO" id="GO:0005829">
    <property type="term" value="C:cytosol"/>
    <property type="evidence" value="ECO:0007669"/>
    <property type="project" value="TreeGrafter"/>
</dbReference>
<dbReference type="PANTHER" id="PTHR10204">
    <property type="entry name" value="NAD P H OXIDOREDUCTASE-RELATED"/>
    <property type="match status" value="1"/>
</dbReference>
<evidence type="ECO:0000313" key="6">
    <source>
        <dbReference type="Proteomes" id="UP000241362"/>
    </source>
</evidence>
<dbReference type="EMBL" id="PZKE01000005">
    <property type="protein sequence ID" value="PTE15034.1"/>
    <property type="molecule type" value="Genomic_DNA"/>
</dbReference>
<dbReference type="Proteomes" id="UP000241362">
    <property type="component" value="Unassembled WGS sequence"/>
</dbReference>
<dbReference type="Pfam" id="PF02525">
    <property type="entry name" value="Flavodoxin_2"/>
    <property type="match status" value="1"/>
</dbReference>
<keyword evidence="3" id="KW-1133">Transmembrane helix</keyword>
<proteinExistence type="inferred from homology"/>